<dbReference type="Pfam" id="PF12824">
    <property type="entry name" value="MRP-L20"/>
    <property type="match status" value="1"/>
</dbReference>
<keyword evidence="2" id="KW-0689">Ribosomal protein</keyword>
<evidence type="ECO:0000256" key="1">
    <source>
        <dbReference type="SAM" id="MobiDB-lite"/>
    </source>
</evidence>
<dbReference type="PANTHER" id="PTHR28266">
    <property type="entry name" value="54S RIBOSOMAL PROTEIN L20, MITOCHONDRIAL"/>
    <property type="match status" value="1"/>
</dbReference>
<dbReference type="PANTHER" id="PTHR28266:SF1">
    <property type="entry name" value="LARGE RIBOSOMAL SUBUNIT PROTEIN ML58"/>
    <property type="match status" value="1"/>
</dbReference>
<dbReference type="InterPro" id="IPR024388">
    <property type="entry name" value="Ribosomal_mL58"/>
</dbReference>
<gene>
    <name evidence="2" type="ORF">IWX90DRAFT_469978</name>
</gene>
<feature type="compositionally biased region" description="Low complexity" evidence="1">
    <location>
        <begin position="121"/>
        <end position="139"/>
    </location>
</feature>
<protein>
    <submittedName>
        <fullName evidence="2">Mitochondrial ribosomal protein subunit L20-domain-containing protein</fullName>
    </submittedName>
</protein>
<feature type="region of interest" description="Disordered" evidence="1">
    <location>
        <begin position="216"/>
        <end position="238"/>
    </location>
</feature>
<keyword evidence="3" id="KW-1185">Reference proteome</keyword>
<evidence type="ECO:0000313" key="2">
    <source>
        <dbReference type="EMBL" id="KAK8176174.1"/>
    </source>
</evidence>
<feature type="compositionally biased region" description="Low complexity" evidence="1">
    <location>
        <begin position="1"/>
        <end position="21"/>
    </location>
</feature>
<reference evidence="2 3" key="1">
    <citation type="journal article" date="2022" name="G3 (Bethesda)">
        <title>Enemy or ally: a genomic approach to elucidate the lifestyle of Phyllosticta citrichinaensis.</title>
        <authorList>
            <person name="Buijs V.A."/>
            <person name="Groenewald J.Z."/>
            <person name="Haridas S."/>
            <person name="LaButti K.M."/>
            <person name="Lipzen A."/>
            <person name="Martin F.M."/>
            <person name="Barry K."/>
            <person name="Grigoriev I.V."/>
            <person name="Crous P.W."/>
            <person name="Seidl M.F."/>
        </authorList>
    </citation>
    <scope>NUCLEOTIDE SEQUENCE [LARGE SCALE GENOMIC DNA]</scope>
    <source>
        <strain evidence="2 3">CBS 129764</strain>
    </source>
</reference>
<dbReference type="Proteomes" id="UP001456524">
    <property type="component" value="Unassembled WGS sequence"/>
</dbReference>
<keyword evidence="2" id="KW-0687">Ribonucleoprotein</keyword>
<dbReference type="EMBL" id="JBBWUH010000002">
    <property type="protein sequence ID" value="KAK8176174.1"/>
    <property type="molecule type" value="Genomic_DNA"/>
</dbReference>
<dbReference type="GO" id="GO:0005840">
    <property type="term" value="C:ribosome"/>
    <property type="evidence" value="ECO:0007669"/>
    <property type="project" value="UniProtKB-KW"/>
</dbReference>
<organism evidence="2 3">
    <name type="scientific">Phyllosticta citrichinensis</name>
    <dbReference type="NCBI Taxonomy" id="1130410"/>
    <lineage>
        <taxon>Eukaryota</taxon>
        <taxon>Fungi</taxon>
        <taxon>Dikarya</taxon>
        <taxon>Ascomycota</taxon>
        <taxon>Pezizomycotina</taxon>
        <taxon>Dothideomycetes</taxon>
        <taxon>Dothideomycetes incertae sedis</taxon>
        <taxon>Botryosphaeriales</taxon>
        <taxon>Phyllostictaceae</taxon>
        <taxon>Phyllosticta</taxon>
    </lineage>
</organism>
<sequence>MSNTILSRPLRPLSSSFNSSTTRRHNKFLKSVPSAPIFTPHQSVAADTIIYNPPSSAPNVYHTPLKFLPANDRRRQLAALQARAAAAQSVAQGASPITRTGTQLSAPSGYNATLNSLASSYGNISSSSSSSSHPSNSNSAQKLPPPLRQPYEKKYHLTETDVAEIRRLRASDPVTWSRQKLADKFDCSPFFVGLVAPAPEHAQRKADEVEELKKRWGPRRRAAREDRKRRKEMWGRGA</sequence>
<feature type="region of interest" description="Disordered" evidence="1">
    <location>
        <begin position="1"/>
        <end position="22"/>
    </location>
</feature>
<proteinExistence type="predicted"/>
<comment type="caution">
    <text evidence="2">The sequence shown here is derived from an EMBL/GenBank/DDBJ whole genome shotgun (WGS) entry which is preliminary data.</text>
</comment>
<name>A0ABR1Y4P6_9PEZI</name>
<feature type="compositionally biased region" description="Basic residues" evidence="1">
    <location>
        <begin position="216"/>
        <end position="231"/>
    </location>
</feature>
<evidence type="ECO:0000313" key="3">
    <source>
        <dbReference type="Proteomes" id="UP001456524"/>
    </source>
</evidence>
<accession>A0ABR1Y4P6</accession>
<feature type="region of interest" description="Disordered" evidence="1">
    <location>
        <begin position="121"/>
        <end position="148"/>
    </location>
</feature>